<feature type="region of interest" description="Disordered" evidence="1">
    <location>
        <begin position="1706"/>
        <end position="1752"/>
    </location>
</feature>
<feature type="compositionally biased region" description="Basic and acidic residues" evidence="1">
    <location>
        <begin position="1580"/>
        <end position="1597"/>
    </location>
</feature>
<reference evidence="3 4" key="1">
    <citation type="submission" date="2018-07" db="EMBL/GenBank/DDBJ databases">
        <title>A high quality draft genome assembly of the barn swallow (H. rustica rustica).</title>
        <authorList>
            <person name="Formenti G."/>
            <person name="Chiara M."/>
            <person name="Poveda L."/>
            <person name="Francoijs K.-J."/>
            <person name="Bonisoli-Alquati A."/>
            <person name="Canova L."/>
            <person name="Gianfranceschi L."/>
            <person name="Horner D.S."/>
            <person name="Saino N."/>
        </authorList>
    </citation>
    <scope>NUCLEOTIDE SEQUENCE [LARGE SCALE GENOMIC DNA]</scope>
    <source>
        <strain evidence="3">Chelidonia</strain>
        <tissue evidence="3">Blood</tissue>
    </source>
</reference>
<gene>
    <name evidence="3" type="ORF">DUI87_34176</name>
</gene>
<feature type="region of interest" description="Disordered" evidence="1">
    <location>
        <begin position="2892"/>
        <end position="3121"/>
    </location>
</feature>
<dbReference type="InterPro" id="IPR013783">
    <property type="entry name" value="Ig-like_fold"/>
</dbReference>
<name>A0A3M0IKA0_HIRRU</name>
<feature type="region of interest" description="Disordered" evidence="1">
    <location>
        <begin position="2240"/>
        <end position="2274"/>
    </location>
</feature>
<dbReference type="GO" id="GO:0003341">
    <property type="term" value="P:cilium movement"/>
    <property type="evidence" value="ECO:0007669"/>
    <property type="project" value="TreeGrafter"/>
</dbReference>
<dbReference type="PANTHER" id="PTHR23053:SF0">
    <property type="entry name" value="HYDROCEPHALUS-INDUCING PROTEIN HOMOLOG"/>
    <property type="match status" value="1"/>
</dbReference>
<dbReference type="STRING" id="333673.A0A3M0IKA0"/>
<feature type="compositionally biased region" description="Polar residues" evidence="1">
    <location>
        <begin position="1563"/>
        <end position="1579"/>
    </location>
</feature>
<feature type="region of interest" description="Disordered" evidence="1">
    <location>
        <begin position="70"/>
        <end position="93"/>
    </location>
</feature>
<feature type="compositionally biased region" description="Basic and acidic residues" evidence="1">
    <location>
        <begin position="1159"/>
        <end position="1168"/>
    </location>
</feature>
<proteinExistence type="predicted"/>
<feature type="region of interest" description="Disordered" evidence="1">
    <location>
        <begin position="361"/>
        <end position="388"/>
    </location>
</feature>
<feature type="compositionally biased region" description="Polar residues" evidence="1">
    <location>
        <begin position="1598"/>
        <end position="1609"/>
    </location>
</feature>
<dbReference type="Proteomes" id="UP000269221">
    <property type="component" value="Unassembled WGS sequence"/>
</dbReference>
<sequence>MKTVSKLLTPQIAHWEQFDDRGNNYSHTLFHPGFHSSLLPCIRRFKLTNGGHHFHRLFWKVECNSPAEEEGQSTSALSSPKAKDDSQSPKRPCPVFGLEPPLMDLQPGESVDMVLQGFSPVPQVVRDYVRCEAVIGTGSVMKKIIETIITCEFIDPSIEVSARQFSFRAEKKPSDVLTLHYQPLTIKNTCSLPLDLMLSLERPFHVCHANQQPLPDGQPVTVDVKQTCHLYIAFDPAYKLDFHSWKVKKVLKIEMVRGHPSVEQITLWGEVHFPNLQIQPSTLEFGCVMAGTREVRSLEMTNCSSFPVKYHWAFQTDSQANGLTYELHPLKFKPEPPKGMSIYVDHPATQWRRFKMRTVEEPATTPEESRDLAQSPGAEVPPHTREKRYIPPGLRQFRYSMDLPHKVVKAFSILPLSGVLQPGERQQVSLTFSGRLNTIAGVRALCCVEGGPTYKVELTGGGSRVSYSLSPRKIDCGLQIFNEIHHSTVTLENTCNVKFNWVINPSTADRHLPGVFLVNPVIGSLAPGKKQVLNFSYMPVLPGAFSRTYLLQVGDLNPESISLKGEAFFPMITVNLPWNIKGNEKYEKSPKQLGKPLQQYTGRNKSVVGKKTQTPKTQTLKIQNLKTQNQKPRLLGSGIVPDNQVQVEMVKVLMEKAALELQQKLTSHLPKNRFPNKQLCQSLLKVELPEYVLDMGSVLKGCTERRILEITNPAQIYLSFQMGVSVLQDTGFSVDLDQVKGLPPRQSMEFDVSFESARWPQGDVDVLLPIKVAECLTYNIRLHATVLELSLNISKSTLEFSDVLVGQCQLETVRLYNWFQVPCKWSITAIKPVMKKNQRKYTTPDGRQKQLALKHELCPFKVTPSEGTLDAGSWQNLQIQFTPKEERSYKKELKFKICGSSNHLKLHLSGQGLEPRLEFSPPALEMGWVLVDSDGVEATVVVKNPCNFPIEFYSLDFDEQYLEEEKILRMAVGSEYQKNFFMPPRAVGGTLPPELLEDYEAQKRPKAQRAGLKAVAEAEATAEAEAKAMGKAAPAHHRAVPLYAEPMVKATGNPISRAVMRHLGIDPSSERREARQQKGIVVVVHGPPRAGKTEIAAALCRYYDGACLSIDTVVKEAIANDGSQAGLCARDLCTKAAMELKGKEEGYAGKKLQLTAQTSEEKINENAKGKNPPAKKKKEPASKPDIQDTKWSTLQFTVSTAPAPQQLNITSSCGEELNCLSCVLPEDVLVDILCERLKCKDCYKGAVFDGLESLFASSLESSLLCVLKAVKNRRHIFVVNLHQDYASWKAKDEAERQRKEAQREKEGCVGKSCESLQLTQSSQAYLQSLKVSPLVCAKELQREEALQRNIERVSQMDEDEYDALPEEEKAEVDKILLEWNRMRRERELKRLAPKLEEKAKALEEEERQKKEKKGVSLEKQPAKPEKGKTKTPEKKETKAPEKKAKPPEKKETKIPERKETKAPEKKETKSPEKKETKSPEKKETKATEKKAKPPEKKETKVPKKKKTKAPEKGETEIPEDLSETEKNLILRFQIYESSQQNVAQVFSYWDRVQGTMELPVIQKGNNSQSSAENKGQKTNKPQEKVEKKPEQKTEDHGSLQSSQPETQSKAAEGTVRDEHVGVPCLDILVTDPKAMFTEILRSGRLPTGDQMLRHLGLHPEGPPLPPAAILSIVDYPEERLSSAEHVEPFTIDAPGGAAMEDTLAKAPDVKGSSAEGQPKTGEAASRDNSPKENQISSQRIESPWDSSTARPKSTLKSALTPIEFLRLKRYRWIVPAHGEVELKVHFSAKKPGKFAQTLRFELVETKRQYKLPCSGTGLYPSISQDPRLVFPQWRETMEADEIIYKEYVESTKQFHFGPLLCGKSRDWYKAQNCPGNSENLTILNNSPMDVEVQFSFENDGEAETFLLDPPSMTLKAEEKQELTIWAYPTSPGFLEDKLICYIEKNPDPVVFSLCCHGVHVKLEVSPLELSFDRMLLHRTASRTLVLKNDTLLPMAWQFSGLDDLVEDFSLSQENGIIDPRSEFELTLNFKARQIGSIEKTLRLEVSDTENILGVVQTENIKISAEVYDVSLSIDMPEGPDGSLDFGTINVLDNVKKVLSLKNKGANNTNYSFTLKGAGPRMRDLASHFTVEPQSGMLTASQPGVNIEMLFHPTSEILLENKPILYCQVTDASSGKGGQTVTDIPVRVSAKAVYSKYSIEPASPIDFGAMLKGTKKTQTVVLENKGMLNFKFHIHQAPKDASALESQSSKQGESAPSATKHSVGRKPSSSTQGSLNLGMFTVSPCSGSIGPWGQQKITVECLAGQEGTCEEQLYIDIMGRDPKENPLGVPFTLTAESCLPALVEDVTSIFEEYPICSSADRGRMLQSVKGIGLFIRDENKFIFNKVLVWQKAKAHFSIYSANSLPCDVVLSIQPLPGKEKSLVNEVFKLYPVKMSIPGSSYAVATVTFTPPDKQTYNCTFKACLVPKSSVKIKPQILTFTITGKGHEPQVTVVCPSDRSNRGNSLLRFKRLQLGDSEMLPLVVCNKGIISVKFTLHLEDEHGAFFLKRRRSTLERFHTEDVEEDSAENESKPIKPFLLLHRGQSTEFDVIFKPTLAQRLEGKIHVSLQHQYSKKTRIKLVGEGHKDEFTLDGLEEDRNAKSSLEKGIIDAVRVNHIQFGNCPVGEPCHRTFTITNHTCTKVLRFEWEANAPLQFSPKVGHLHPGCAKGITVTLKSDVPAILRRHLVKCKVTKINFEQPREKVQDWDDQMSIVTWKDITTRKDSAARWPVKQKVVERVPEPAHTVVEESSQEVEVYLSAVVSYPEFKLSTILVQLKDTLPFQTSTATFRMHNTGKVALKYSWEEAADSKAVEKPYSTALMRQSLSSATPRHRRKVLPRFSWQKETHPSELQGLQQLAKQQQDSKQEQQDLEQEQQVSEQEQQVSEQEQQGSEQEQQDSEQEQQVSKQEQQNLEQEQQDSEQEQQGSEQEQQDSEQEQQVSEQEKQASEQEQQGSEQEQQVSEQEQQDSEQEQQGSGTGAAGFRTGAAGFQTGAAGVRNRSSRVRNRSSRIRNRSSRVPNRSSRVRNRSSRVPNRSSRVPNRSSRIRNRSSPSSSSSRILRSSRSSSLSSRTTPRSCAAQNKST</sequence>
<feature type="compositionally biased region" description="Low complexity" evidence="1">
    <location>
        <begin position="2939"/>
        <end position="2952"/>
    </location>
</feature>
<dbReference type="EMBL" id="QRBI01000288">
    <property type="protein sequence ID" value="RMB89437.1"/>
    <property type="molecule type" value="Genomic_DNA"/>
</dbReference>
<dbReference type="GO" id="GO:0005930">
    <property type="term" value="C:axoneme"/>
    <property type="evidence" value="ECO:0007669"/>
    <property type="project" value="TreeGrafter"/>
</dbReference>
<feature type="compositionally biased region" description="Low complexity" evidence="1">
    <location>
        <begin position="2986"/>
        <end position="3001"/>
    </location>
</feature>
<dbReference type="SUPFAM" id="SSF52540">
    <property type="entry name" value="P-loop containing nucleoside triphosphate hydrolases"/>
    <property type="match status" value="1"/>
</dbReference>
<feature type="compositionally biased region" description="Low complexity" evidence="1">
    <location>
        <begin position="2911"/>
        <end position="2931"/>
    </location>
</feature>
<evidence type="ECO:0000259" key="2">
    <source>
        <dbReference type="Pfam" id="PF17213"/>
    </source>
</evidence>
<feature type="domain" description="Hydin adenylate kinase-like" evidence="2">
    <location>
        <begin position="1082"/>
        <end position="1168"/>
    </location>
</feature>
<feature type="domain" description="Hydin adenylate kinase-like" evidence="2">
    <location>
        <begin position="1192"/>
        <end position="1251"/>
    </location>
</feature>
<accession>A0A3M0IKA0</accession>
<dbReference type="InterPro" id="IPR033768">
    <property type="entry name" value="Hydin_ADK"/>
</dbReference>
<feature type="compositionally biased region" description="Polar residues" evidence="1">
    <location>
        <begin position="1731"/>
        <end position="1752"/>
    </location>
</feature>
<feature type="region of interest" description="Disordered" evidence="1">
    <location>
        <begin position="1392"/>
        <end position="1524"/>
    </location>
</feature>
<dbReference type="Gene3D" id="2.60.40.10">
    <property type="entry name" value="Immunoglobulins"/>
    <property type="match status" value="9"/>
</dbReference>
<feature type="region of interest" description="Disordered" evidence="1">
    <location>
        <begin position="1159"/>
        <end position="1185"/>
    </location>
</feature>
<organism evidence="3 4">
    <name type="scientific">Hirundo rustica rustica</name>
    <dbReference type="NCBI Taxonomy" id="333673"/>
    <lineage>
        <taxon>Eukaryota</taxon>
        <taxon>Metazoa</taxon>
        <taxon>Chordata</taxon>
        <taxon>Craniata</taxon>
        <taxon>Vertebrata</taxon>
        <taxon>Euteleostomi</taxon>
        <taxon>Archelosauria</taxon>
        <taxon>Archosauria</taxon>
        <taxon>Dinosauria</taxon>
        <taxon>Saurischia</taxon>
        <taxon>Theropoda</taxon>
        <taxon>Coelurosauria</taxon>
        <taxon>Aves</taxon>
        <taxon>Neognathae</taxon>
        <taxon>Neoaves</taxon>
        <taxon>Telluraves</taxon>
        <taxon>Australaves</taxon>
        <taxon>Passeriformes</taxon>
        <taxon>Sylvioidea</taxon>
        <taxon>Hirundinidae</taxon>
        <taxon>Hirundo</taxon>
    </lineage>
</organism>
<dbReference type="InterPro" id="IPR033305">
    <property type="entry name" value="Hydin-like"/>
</dbReference>
<feature type="compositionally biased region" description="Polar residues" evidence="1">
    <location>
        <begin position="2243"/>
        <end position="2259"/>
    </location>
</feature>
<keyword evidence="4" id="KW-1185">Reference proteome</keyword>
<dbReference type="PANTHER" id="PTHR23053">
    <property type="entry name" value="DLEC1 DELETED IN LUNG AND ESOPHAGEAL CANCER 1"/>
    <property type="match status" value="1"/>
</dbReference>
<dbReference type="OrthoDB" id="442692at2759"/>
<feature type="region of interest" description="Disordered" evidence="1">
    <location>
        <begin position="1563"/>
        <end position="1617"/>
    </location>
</feature>
<evidence type="ECO:0000256" key="1">
    <source>
        <dbReference type="SAM" id="MobiDB-lite"/>
    </source>
</evidence>
<evidence type="ECO:0000313" key="4">
    <source>
        <dbReference type="Proteomes" id="UP000269221"/>
    </source>
</evidence>
<dbReference type="Pfam" id="PF17213">
    <property type="entry name" value="Hydin_ADK"/>
    <property type="match status" value="2"/>
</dbReference>
<feature type="compositionally biased region" description="Basic residues" evidence="1">
    <location>
        <begin position="3037"/>
        <end position="3052"/>
    </location>
</feature>
<dbReference type="Gene3D" id="3.40.50.300">
    <property type="entry name" value="P-loop containing nucleotide triphosphate hydrolases"/>
    <property type="match status" value="1"/>
</dbReference>
<evidence type="ECO:0000313" key="3">
    <source>
        <dbReference type="EMBL" id="RMB89437.1"/>
    </source>
</evidence>
<feature type="compositionally biased region" description="Basic and acidic residues" evidence="1">
    <location>
        <begin position="1392"/>
        <end position="1501"/>
    </location>
</feature>
<comment type="caution">
    <text evidence="3">The sequence shown here is derived from an EMBL/GenBank/DDBJ whole genome shotgun (WGS) entry which is preliminary data.</text>
</comment>
<dbReference type="Pfam" id="PF14874">
    <property type="entry name" value="PapD-like"/>
    <property type="match status" value="1"/>
</dbReference>
<feature type="compositionally biased region" description="Low complexity" evidence="1">
    <location>
        <begin position="3067"/>
        <end position="3113"/>
    </location>
</feature>
<dbReference type="GO" id="GO:1904158">
    <property type="term" value="P:axonemal central apparatus assembly"/>
    <property type="evidence" value="ECO:0007669"/>
    <property type="project" value="TreeGrafter"/>
</dbReference>
<protein>
    <recommendedName>
        <fullName evidence="2">Hydin adenylate kinase-like domain-containing protein</fullName>
    </recommendedName>
</protein>
<feature type="compositionally biased region" description="Low complexity" evidence="1">
    <location>
        <begin position="3018"/>
        <end position="3036"/>
    </location>
</feature>
<dbReference type="InterPro" id="IPR027417">
    <property type="entry name" value="P-loop_NTPase"/>
</dbReference>